<sequence length="434" mass="48517">MPSKYGPEEAPVIALLSETENPQEIIPYIGSSPAESLAIRLEYLAEGGANVVYQIRTDPVKWSRAVLQRPLSAVKGHRDASTCERIQDEVLRLRKAPGSSKQSYVSTTAAEDYLEDVIAPSLGGHEWLIPSRKIRVHPRVISACNKELILHQALGNRPDSREHSILEESELFGLLMEDMSGIRGSSFTIQFKPKWLSHSPNASKSARRCRTCALRAMRGTEGMAPVGEVQCPRNLVGDHPDNSRLEILQTLRANGIPCAESKLRERLPDVLQDLTEYFYSGKGRTILDKLAALQEQLDPLGIVKLRAQPGGMSSQQLKDLQLAMTFRDCSVYVRYHWDKGLEGIETRVGDLDPKVGESKLDEWHDIEMGLIQGGWYDGIEELSQGQAQDTKCSLWNPPQPSKRYSERIDELMKDFNADLEVAYKSRSSDECSDG</sequence>
<evidence type="ECO:0000256" key="1">
    <source>
        <dbReference type="ARBA" id="ARBA00001774"/>
    </source>
</evidence>
<organism evidence="11">
    <name type="scientific">Eremomyces bilateralis CBS 781.70</name>
    <dbReference type="NCBI Taxonomy" id="1392243"/>
    <lineage>
        <taxon>Eukaryota</taxon>
        <taxon>Fungi</taxon>
        <taxon>Dikarya</taxon>
        <taxon>Ascomycota</taxon>
        <taxon>Pezizomycotina</taxon>
        <taxon>Dothideomycetes</taxon>
        <taxon>Dothideomycetes incertae sedis</taxon>
        <taxon>Eremomycetales</taxon>
        <taxon>Eremomycetaceae</taxon>
        <taxon>Eremomyces</taxon>
    </lineage>
</organism>
<reference evidence="11 13" key="1">
    <citation type="submission" date="2020-01" db="EMBL/GenBank/DDBJ databases">
        <authorList>
            <consortium name="DOE Joint Genome Institute"/>
            <person name="Haridas S."/>
            <person name="Albert R."/>
            <person name="Binder M."/>
            <person name="Bloem J."/>
            <person name="Labutti K."/>
            <person name="Salamov A."/>
            <person name="Andreopoulos B."/>
            <person name="Baker S.E."/>
            <person name="Barry K."/>
            <person name="Bills G."/>
            <person name="Bluhm B.H."/>
            <person name="Cannon C."/>
            <person name="Castanera R."/>
            <person name="Culley D.E."/>
            <person name="Daum C."/>
            <person name="Ezra D."/>
            <person name="Gonzalez J.B."/>
            <person name="Henrissat B."/>
            <person name="Kuo A."/>
            <person name="Liang C."/>
            <person name="Lipzen A."/>
            <person name="Lutzoni F."/>
            <person name="Magnuson J."/>
            <person name="Mondo S."/>
            <person name="Nolan M."/>
            <person name="Ohm R."/>
            <person name="Pangilinan J."/>
            <person name="Park H.-J."/>
            <person name="Ramirez L."/>
            <person name="Alfaro M."/>
            <person name="Sun H."/>
            <person name="Tritt A."/>
            <person name="Yoshinaga Y."/>
            <person name="Zwiers L.-H."/>
            <person name="Turgeon B.G."/>
            <person name="Goodwin S.B."/>
            <person name="Spatafora J.W."/>
            <person name="Crous P.W."/>
            <person name="Grigoriev I.V."/>
        </authorList>
    </citation>
    <scope>NUCLEOTIDE SEQUENCE</scope>
    <source>
        <strain evidence="11 13">CBS 781.70</strain>
    </source>
</reference>
<keyword evidence="7 10" id="KW-0547">Nucleotide-binding</keyword>
<dbReference type="GO" id="GO:0035299">
    <property type="term" value="F:inositol-1,3,4,5,6-pentakisphosphate 2-kinase activity"/>
    <property type="evidence" value="ECO:0007669"/>
    <property type="project" value="UniProtKB-EC"/>
</dbReference>
<dbReference type="Proteomes" id="UP000504638">
    <property type="component" value="Unplaced"/>
</dbReference>
<dbReference type="EMBL" id="ML975150">
    <property type="protein sequence ID" value="KAF1816263.1"/>
    <property type="molecule type" value="Genomic_DNA"/>
</dbReference>
<reference evidence="13" key="3">
    <citation type="submission" date="2025-04" db="UniProtKB">
        <authorList>
            <consortium name="RefSeq"/>
        </authorList>
    </citation>
    <scope>IDENTIFICATION</scope>
    <source>
        <strain evidence="13">CBS 781.70</strain>
    </source>
</reference>
<evidence type="ECO:0000256" key="5">
    <source>
        <dbReference type="ARBA" id="ARBA00014846"/>
    </source>
</evidence>
<dbReference type="Gene3D" id="3.30.200.110">
    <property type="entry name" value="Inositol-pentakisphosphate 2-kinase, N-lobe"/>
    <property type="match status" value="1"/>
</dbReference>
<dbReference type="AlphaFoldDB" id="A0A6G1GDZ6"/>
<gene>
    <name evidence="11 13" type="ORF">P152DRAFT_470301</name>
</gene>
<keyword evidence="6 10" id="KW-0808">Transferase</keyword>
<dbReference type="RefSeq" id="XP_033537894.1">
    <property type="nucleotide sequence ID" value="XM_033680962.1"/>
</dbReference>
<comment type="function">
    <text evidence="2">Has kinase activity and phosphorylates inositol-1,3,4,5,6-pentakisphosphate (Ins(1,3,4,5,6)P5) to produce 1,2,3,4,5,6-hexakisphosphate (InsP6), also known as phytate.</text>
</comment>
<dbReference type="GO" id="GO:0005524">
    <property type="term" value="F:ATP binding"/>
    <property type="evidence" value="ECO:0007669"/>
    <property type="project" value="UniProtKB-KW"/>
</dbReference>
<comment type="similarity">
    <text evidence="3">Belongs to the IPK1 type 1 family.</text>
</comment>
<evidence type="ECO:0000313" key="11">
    <source>
        <dbReference type="EMBL" id="KAF1816263.1"/>
    </source>
</evidence>
<dbReference type="PANTHER" id="PTHR14456">
    <property type="entry name" value="INOSITOL POLYPHOSPHATE KINASE 1"/>
    <property type="match status" value="1"/>
</dbReference>
<dbReference type="EC" id="2.7.1.158" evidence="4 10"/>
<comment type="domain">
    <text evidence="10">The EXKPK motif is conserved in inositol-pentakisphosphate 2-kinases of both family 1 and 2.</text>
</comment>
<comment type="catalytic activity">
    <reaction evidence="1 10">
        <text>1D-myo-inositol 1,3,4,5,6-pentakisphosphate + ATP = 1D-myo-inositol hexakisphosphate + ADP + H(+)</text>
        <dbReference type="Rhea" id="RHEA:20313"/>
        <dbReference type="ChEBI" id="CHEBI:15378"/>
        <dbReference type="ChEBI" id="CHEBI:30616"/>
        <dbReference type="ChEBI" id="CHEBI:57733"/>
        <dbReference type="ChEBI" id="CHEBI:58130"/>
        <dbReference type="ChEBI" id="CHEBI:456216"/>
        <dbReference type="EC" id="2.7.1.158"/>
    </reaction>
</comment>
<dbReference type="GO" id="GO:0005634">
    <property type="term" value="C:nucleus"/>
    <property type="evidence" value="ECO:0007669"/>
    <property type="project" value="TreeGrafter"/>
</dbReference>
<keyword evidence="12" id="KW-1185">Reference proteome</keyword>
<evidence type="ECO:0000256" key="7">
    <source>
        <dbReference type="ARBA" id="ARBA00022741"/>
    </source>
</evidence>
<dbReference type="GO" id="GO:0032958">
    <property type="term" value="P:inositol phosphate biosynthetic process"/>
    <property type="evidence" value="ECO:0007669"/>
    <property type="project" value="TreeGrafter"/>
</dbReference>
<evidence type="ECO:0000313" key="12">
    <source>
        <dbReference type="Proteomes" id="UP000504638"/>
    </source>
</evidence>
<comment type="function">
    <text evidence="10">Phosphorylates Ins(1,3,4,5,6)P5 at position 2 to form Ins(1,2,3,4,5,6)P6 (InsP6 or phytate).</text>
</comment>
<evidence type="ECO:0000256" key="3">
    <source>
        <dbReference type="ARBA" id="ARBA00008305"/>
    </source>
</evidence>
<dbReference type="InterPro" id="IPR043001">
    <property type="entry name" value="IP5_2-K_N_lobe"/>
</dbReference>
<keyword evidence="8 10" id="KW-0418">Kinase</keyword>
<evidence type="ECO:0000256" key="9">
    <source>
        <dbReference type="ARBA" id="ARBA00022840"/>
    </source>
</evidence>
<dbReference type="GeneID" id="54421532"/>
<proteinExistence type="inferred from homology"/>
<evidence type="ECO:0000256" key="6">
    <source>
        <dbReference type="ARBA" id="ARBA00022679"/>
    </source>
</evidence>
<keyword evidence="9 10" id="KW-0067">ATP-binding</keyword>
<evidence type="ECO:0000256" key="2">
    <source>
        <dbReference type="ARBA" id="ARBA00003979"/>
    </source>
</evidence>
<accession>A0A6G1GDZ6</accession>
<dbReference type="PANTHER" id="PTHR14456:SF2">
    <property type="entry name" value="INOSITOL-PENTAKISPHOSPHATE 2-KINASE"/>
    <property type="match status" value="1"/>
</dbReference>
<protein>
    <recommendedName>
        <fullName evidence="5 10">Inositol-pentakisphosphate 2-kinase</fullName>
        <ecNumber evidence="4 10">2.7.1.158</ecNumber>
    </recommendedName>
</protein>
<dbReference type="OrthoDB" id="272370at2759"/>
<name>A0A6G1GDZ6_9PEZI</name>
<evidence type="ECO:0000256" key="4">
    <source>
        <dbReference type="ARBA" id="ARBA00012023"/>
    </source>
</evidence>
<dbReference type="InterPro" id="IPR009286">
    <property type="entry name" value="Ins_P5_2-kin"/>
</dbReference>
<reference evidence="13" key="2">
    <citation type="submission" date="2020-04" db="EMBL/GenBank/DDBJ databases">
        <authorList>
            <consortium name="NCBI Genome Project"/>
        </authorList>
    </citation>
    <scope>NUCLEOTIDE SEQUENCE</scope>
    <source>
        <strain evidence="13">CBS 781.70</strain>
    </source>
</reference>
<evidence type="ECO:0000313" key="13">
    <source>
        <dbReference type="RefSeq" id="XP_033537894.1"/>
    </source>
</evidence>
<dbReference type="Pfam" id="PF06090">
    <property type="entry name" value="Ins_P5_2-kin"/>
    <property type="match status" value="1"/>
</dbReference>
<evidence type="ECO:0000256" key="8">
    <source>
        <dbReference type="ARBA" id="ARBA00022777"/>
    </source>
</evidence>
<evidence type="ECO:0000256" key="10">
    <source>
        <dbReference type="RuleBase" id="RU364126"/>
    </source>
</evidence>